<proteinExistence type="predicted"/>
<dbReference type="Proteomes" id="UP000253420">
    <property type="component" value="Unassembled WGS sequence"/>
</dbReference>
<dbReference type="InterPro" id="IPR009936">
    <property type="entry name" value="DUF1468"/>
</dbReference>
<organism evidence="3 4">
    <name type="scientific">Phyllobacterium salinisoli</name>
    <dbReference type="NCBI Taxonomy" id="1899321"/>
    <lineage>
        <taxon>Bacteria</taxon>
        <taxon>Pseudomonadati</taxon>
        <taxon>Pseudomonadota</taxon>
        <taxon>Alphaproteobacteria</taxon>
        <taxon>Hyphomicrobiales</taxon>
        <taxon>Phyllobacteriaceae</taxon>
        <taxon>Phyllobacterium</taxon>
    </lineage>
</organism>
<dbReference type="OrthoDB" id="7347328at2"/>
<accession>A0A368JYW7</accession>
<gene>
    <name evidence="3" type="ORF">DUT91_20495</name>
</gene>
<feature type="domain" description="DUF1468" evidence="2">
    <location>
        <begin position="16"/>
        <end position="149"/>
    </location>
</feature>
<sequence>MSDKSLKLTNRPAAVIAMALFAVAAVTYGDASRMAVRATYGMSANAASYFICLFFVALGLGHLLSAFRISAGPTEDCDWRAIGWIALALTGLIGSVWLHAGFVLGATLLFTFTARAFGRRALLADFLAGGVIGIIVFLFFNKLLSLALPQGPLERLLG</sequence>
<keyword evidence="1" id="KW-1133">Transmembrane helix</keyword>
<dbReference type="RefSeq" id="WP_114442348.1">
    <property type="nucleotide sequence ID" value="NZ_QOZG01000010.1"/>
</dbReference>
<name>A0A368JYW7_9HYPH</name>
<evidence type="ECO:0000259" key="2">
    <source>
        <dbReference type="Pfam" id="PF07331"/>
    </source>
</evidence>
<evidence type="ECO:0000313" key="3">
    <source>
        <dbReference type="EMBL" id="RCS22094.1"/>
    </source>
</evidence>
<feature type="transmembrane region" description="Helical" evidence="1">
    <location>
        <begin position="81"/>
        <end position="110"/>
    </location>
</feature>
<dbReference type="Pfam" id="PF07331">
    <property type="entry name" value="TctB"/>
    <property type="match status" value="1"/>
</dbReference>
<keyword evidence="1" id="KW-0472">Membrane</keyword>
<dbReference type="AlphaFoldDB" id="A0A368JYW7"/>
<feature type="transmembrane region" description="Helical" evidence="1">
    <location>
        <begin position="12"/>
        <end position="29"/>
    </location>
</feature>
<feature type="transmembrane region" description="Helical" evidence="1">
    <location>
        <begin position="49"/>
        <end position="69"/>
    </location>
</feature>
<keyword evidence="4" id="KW-1185">Reference proteome</keyword>
<protein>
    <submittedName>
        <fullName evidence="3">Tripartite tricarboxylate transporter TctB family protein</fullName>
    </submittedName>
</protein>
<reference evidence="3 4" key="1">
    <citation type="submission" date="2018-07" db="EMBL/GenBank/DDBJ databases">
        <title>The draft genome of Phyllobacterium salinisoli.</title>
        <authorList>
            <person name="Liu L."/>
            <person name="Li L."/>
            <person name="Zhang X."/>
            <person name="Liang L."/>
        </authorList>
    </citation>
    <scope>NUCLEOTIDE SEQUENCE [LARGE SCALE GENOMIC DNA]</scope>
    <source>
        <strain evidence="3 4">LLAN61</strain>
    </source>
</reference>
<comment type="caution">
    <text evidence="3">The sequence shown here is derived from an EMBL/GenBank/DDBJ whole genome shotgun (WGS) entry which is preliminary data.</text>
</comment>
<evidence type="ECO:0000313" key="4">
    <source>
        <dbReference type="Proteomes" id="UP000253420"/>
    </source>
</evidence>
<evidence type="ECO:0000256" key="1">
    <source>
        <dbReference type="SAM" id="Phobius"/>
    </source>
</evidence>
<dbReference type="EMBL" id="QOZG01000010">
    <property type="protein sequence ID" value="RCS22094.1"/>
    <property type="molecule type" value="Genomic_DNA"/>
</dbReference>
<keyword evidence="1" id="KW-0812">Transmembrane</keyword>
<feature type="transmembrane region" description="Helical" evidence="1">
    <location>
        <begin position="122"/>
        <end position="140"/>
    </location>
</feature>